<protein>
    <submittedName>
        <fullName evidence="10">Outer membrane protein TolC</fullName>
    </submittedName>
</protein>
<dbReference type="GO" id="GO:0015562">
    <property type="term" value="F:efflux transmembrane transporter activity"/>
    <property type="evidence" value="ECO:0007669"/>
    <property type="project" value="InterPro"/>
</dbReference>
<evidence type="ECO:0000313" key="11">
    <source>
        <dbReference type="Proteomes" id="UP000199306"/>
    </source>
</evidence>
<dbReference type="PANTHER" id="PTHR30026:SF20">
    <property type="entry name" value="OUTER MEMBRANE PROTEIN TOLC"/>
    <property type="match status" value="1"/>
</dbReference>
<keyword evidence="9" id="KW-0732">Signal</keyword>
<evidence type="ECO:0000256" key="1">
    <source>
        <dbReference type="ARBA" id="ARBA00004442"/>
    </source>
</evidence>
<feature type="coiled-coil region" evidence="8">
    <location>
        <begin position="342"/>
        <end position="394"/>
    </location>
</feature>
<proteinExistence type="inferred from homology"/>
<evidence type="ECO:0000256" key="6">
    <source>
        <dbReference type="ARBA" id="ARBA00023136"/>
    </source>
</evidence>
<evidence type="ECO:0000256" key="7">
    <source>
        <dbReference type="ARBA" id="ARBA00023237"/>
    </source>
</evidence>
<evidence type="ECO:0000256" key="3">
    <source>
        <dbReference type="ARBA" id="ARBA00022448"/>
    </source>
</evidence>
<evidence type="ECO:0000313" key="10">
    <source>
        <dbReference type="EMBL" id="SFQ32483.1"/>
    </source>
</evidence>
<keyword evidence="5" id="KW-0812">Transmembrane</keyword>
<keyword evidence="8" id="KW-0175">Coiled coil</keyword>
<dbReference type="Pfam" id="PF02321">
    <property type="entry name" value="OEP"/>
    <property type="match status" value="2"/>
</dbReference>
<keyword evidence="3" id="KW-0813">Transport</keyword>
<dbReference type="InterPro" id="IPR051906">
    <property type="entry name" value="TolC-like"/>
</dbReference>
<dbReference type="STRING" id="1079859.SAMN04515674_11535"/>
<reference evidence="10 11" key="1">
    <citation type="submission" date="2016-10" db="EMBL/GenBank/DDBJ databases">
        <authorList>
            <person name="de Groot N.N."/>
        </authorList>
    </citation>
    <scope>NUCLEOTIDE SEQUENCE [LARGE SCALE GENOMIC DNA]</scope>
    <source>
        <strain evidence="11">E92,LMG 26720,CCM 7988</strain>
    </source>
</reference>
<feature type="chain" id="PRO_5011533284" evidence="9">
    <location>
        <begin position="25"/>
        <end position="450"/>
    </location>
</feature>
<comment type="subcellular location">
    <subcellularLocation>
        <location evidence="1">Cell outer membrane</location>
    </subcellularLocation>
</comment>
<comment type="similarity">
    <text evidence="2">Belongs to the outer membrane factor (OMF) (TC 1.B.17) family.</text>
</comment>
<dbReference type="SUPFAM" id="SSF56954">
    <property type="entry name" value="Outer membrane efflux proteins (OEP)"/>
    <property type="match status" value="1"/>
</dbReference>
<keyword evidence="11" id="KW-1185">Reference proteome</keyword>
<keyword evidence="6" id="KW-0472">Membrane</keyword>
<dbReference type="GO" id="GO:0009279">
    <property type="term" value="C:cell outer membrane"/>
    <property type="evidence" value="ECO:0007669"/>
    <property type="project" value="UniProtKB-SubCell"/>
</dbReference>
<dbReference type="Proteomes" id="UP000199306">
    <property type="component" value="Unassembled WGS sequence"/>
</dbReference>
<evidence type="ECO:0000256" key="9">
    <source>
        <dbReference type="SAM" id="SignalP"/>
    </source>
</evidence>
<dbReference type="AlphaFoldDB" id="A0A1I5XKG3"/>
<feature type="signal peptide" evidence="9">
    <location>
        <begin position="1"/>
        <end position="24"/>
    </location>
</feature>
<keyword evidence="7" id="KW-0998">Cell outer membrane</keyword>
<dbReference type="PANTHER" id="PTHR30026">
    <property type="entry name" value="OUTER MEMBRANE PROTEIN TOLC"/>
    <property type="match status" value="1"/>
</dbReference>
<dbReference type="InterPro" id="IPR003423">
    <property type="entry name" value="OMP_efflux"/>
</dbReference>
<accession>A0A1I5XKG3</accession>
<keyword evidence="4" id="KW-1134">Transmembrane beta strand</keyword>
<evidence type="ECO:0000256" key="8">
    <source>
        <dbReference type="SAM" id="Coils"/>
    </source>
</evidence>
<sequence>MTNNYSGKMLLSGVLLFFSTYARAQQAFTLKEAVDYAVKNHINVKNAQTDIHSASARVNEIKAIGLPQINGNVGYTNNLIIQRVFIPAKTFDPSASESDVVAAEFGVRNSGTAGVSLNQILFDGSYTLGLKAADVYRELSQKSLTQTKQQVAENVTKAYYSILVNEERVKLLNLNIGRIDSLYRETKRLNEQGFAEKLDVQRIEVQENNLKIELKNVNRLQELSYYLLKFQMGMKTEESIALTDKMESIKIADFLPQIDQNYKYTDRIEYSLLQTQDRLGQLDVKNQKVGYLPKVSLNAAYNYGTGRPQFGDLFTKPWFNSASVGFSIQIPIFDGFSKKFKIIQSENALQKIKQNMNLLENTIDFQVKQGQITLKNAFETLQEQKANMDLAKEVVRVTKIKYEQGVGSNLEVVNAESSYKESQTNYFSTLYNVLIAKVDLDKALGKLYND</sequence>
<evidence type="ECO:0000256" key="4">
    <source>
        <dbReference type="ARBA" id="ARBA00022452"/>
    </source>
</evidence>
<dbReference type="GO" id="GO:1990281">
    <property type="term" value="C:efflux pump complex"/>
    <property type="evidence" value="ECO:0007669"/>
    <property type="project" value="TreeGrafter"/>
</dbReference>
<evidence type="ECO:0000256" key="2">
    <source>
        <dbReference type="ARBA" id="ARBA00007613"/>
    </source>
</evidence>
<dbReference type="RefSeq" id="WP_229632996.1">
    <property type="nucleotide sequence ID" value="NZ_FOXH01000015.1"/>
</dbReference>
<evidence type="ECO:0000256" key="5">
    <source>
        <dbReference type="ARBA" id="ARBA00022692"/>
    </source>
</evidence>
<dbReference type="Gene3D" id="1.20.1600.10">
    <property type="entry name" value="Outer membrane efflux proteins (OEP)"/>
    <property type="match status" value="1"/>
</dbReference>
<organism evidence="10 11">
    <name type="scientific">Pseudarcicella hirudinis</name>
    <dbReference type="NCBI Taxonomy" id="1079859"/>
    <lineage>
        <taxon>Bacteria</taxon>
        <taxon>Pseudomonadati</taxon>
        <taxon>Bacteroidota</taxon>
        <taxon>Cytophagia</taxon>
        <taxon>Cytophagales</taxon>
        <taxon>Flectobacillaceae</taxon>
        <taxon>Pseudarcicella</taxon>
    </lineage>
</organism>
<dbReference type="EMBL" id="FOXH01000015">
    <property type="protein sequence ID" value="SFQ32483.1"/>
    <property type="molecule type" value="Genomic_DNA"/>
</dbReference>
<name>A0A1I5XKG3_9BACT</name>
<gene>
    <name evidence="10" type="ORF">SAMN04515674_11535</name>
</gene>
<dbReference type="GO" id="GO:0015288">
    <property type="term" value="F:porin activity"/>
    <property type="evidence" value="ECO:0007669"/>
    <property type="project" value="TreeGrafter"/>
</dbReference>